<dbReference type="CDD" id="cd06261">
    <property type="entry name" value="TM_PBP2"/>
    <property type="match status" value="1"/>
</dbReference>
<dbReference type="Gene3D" id="1.10.3720.10">
    <property type="entry name" value="MetI-like"/>
    <property type="match status" value="1"/>
</dbReference>
<feature type="domain" description="ABC transmembrane type-1" evidence="8">
    <location>
        <begin position="97"/>
        <end position="302"/>
    </location>
</feature>
<dbReference type="GO" id="GO:0005886">
    <property type="term" value="C:plasma membrane"/>
    <property type="evidence" value="ECO:0007669"/>
    <property type="project" value="UniProtKB-SubCell"/>
</dbReference>
<evidence type="ECO:0000256" key="6">
    <source>
        <dbReference type="ARBA" id="ARBA00023136"/>
    </source>
</evidence>
<evidence type="ECO:0000256" key="5">
    <source>
        <dbReference type="ARBA" id="ARBA00022989"/>
    </source>
</evidence>
<feature type="transmembrane region" description="Helical" evidence="7">
    <location>
        <begin position="101"/>
        <end position="124"/>
    </location>
</feature>
<feature type="transmembrane region" description="Helical" evidence="7">
    <location>
        <begin position="12"/>
        <end position="32"/>
    </location>
</feature>
<dbReference type="RefSeq" id="WP_085799256.1">
    <property type="nucleotide sequence ID" value="NZ_FWXB01000003.1"/>
</dbReference>
<feature type="transmembrane region" description="Helical" evidence="7">
    <location>
        <begin position="244"/>
        <end position="263"/>
    </location>
</feature>
<proteinExistence type="inferred from homology"/>
<dbReference type="InterPro" id="IPR035906">
    <property type="entry name" value="MetI-like_sf"/>
</dbReference>
<dbReference type="Pfam" id="PF00528">
    <property type="entry name" value="BPD_transp_1"/>
    <property type="match status" value="1"/>
</dbReference>
<dbReference type="OrthoDB" id="9807402at2"/>
<evidence type="ECO:0000313" key="9">
    <source>
        <dbReference type="EMBL" id="SMC11283.1"/>
    </source>
</evidence>
<comment type="subcellular location">
    <subcellularLocation>
        <location evidence="1 7">Cell membrane</location>
        <topology evidence="1 7">Multi-pass membrane protein</topology>
    </subcellularLocation>
</comment>
<evidence type="ECO:0000259" key="8">
    <source>
        <dbReference type="PROSITE" id="PS50928"/>
    </source>
</evidence>
<keyword evidence="5 7" id="KW-1133">Transmembrane helix</keyword>
<dbReference type="PANTHER" id="PTHR43163">
    <property type="entry name" value="DIPEPTIDE TRANSPORT SYSTEM PERMEASE PROTEIN DPPB-RELATED"/>
    <property type="match status" value="1"/>
</dbReference>
<dbReference type="Pfam" id="PF19300">
    <property type="entry name" value="BPD_transp_1_N"/>
    <property type="match status" value="1"/>
</dbReference>
<dbReference type="InterPro" id="IPR000515">
    <property type="entry name" value="MetI-like"/>
</dbReference>
<keyword evidence="2 7" id="KW-0813">Transport</keyword>
<feature type="transmembrane region" description="Helical" evidence="7">
    <location>
        <begin position="283"/>
        <end position="309"/>
    </location>
</feature>
<comment type="similarity">
    <text evidence="7">Belongs to the binding-protein-dependent transport system permease family.</text>
</comment>
<evidence type="ECO:0000256" key="3">
    <source>
        <dbReference type="ARBA" id="ARBA00022475"/>
    </source>
</evidence>
<reference evidence="9 10" key="1">
    <citation type="submission" date="2017-03" db="EMBL/GenBank/DDBJ databases">
        <authorList>
            <person name="Afonso C.L."/>
            <person name="Miller P.J."/>
            <person name="Scott M.A."/>
            <person name="Spackman E."/>
            <person name="Goraichik I."/>
            <person name="Dimitrov K.M."/>
            <person name="Suarez D.L."/>
            <person name="Swayne D.E."/>
        </authorList>
    </citation>
    <scope>NUCLEOTIDE SEQUENCE [LARGE SCALE GENOMIC DNA]</scope>
    <source>
        <strain evidence="9 10">CECT 7745</strain>
    </source>
</reference>
<sequence>MSILEILGKRLIFGVGTLLFVSVLVFIGTEILPGDVAHAILGQGATPELVAQIKERLGLDQPLHVRYFVWLGNFVTGDFGTSLANGADIGTEIGRRASNTIILALCTTVIAVPLSIVLGLAAAVKPGGLVDRIITSTSLALISFPDFLVAVVLVTIFAVKLKWLPAIASIRPSYELVDWIRILILPVLGLTFTILAHMVRMTRSAVLNVLSSPAIEMAILKGVPRRRLLLRHALPNAFGPIINVIALNLAYLISGVVVIETLFNFPGLGRYMVEAVTNRDVPIVQTCAMIFCSVYIILNMTADILSIMANPRVRYKK</sequence>
<dbReference type="PANTHER" id="PTHR43163:SF3">
    <property type="entry name" value="PEPTIDE ABC TRANSPORTER PERMEASE PROTEIN"/>
    <property type="match status" value="1"/>
</dbReference>
<feature type="transmembrane region" description="Helical" evidence="7">
    <location>
        <begin position="136"/>
        <end position="159"/>
    </location>
</feature>
<evidence type="ECO:0000313" key="10">
    <source>
        <dbReference type="Proteomes" id="UP000193224"/>
    </source>
</evidence>
<dbReference type="InterPro" id="IPR045621">
    <property type="entry name" value="BPD_transp_1_N"/>
</dbReference>
<accession>A0A1X7BNU1</accession>
<name>A0A1X7BNU1_9RHOB</name>
<dbReference type="GO" id="GO:0055085">
    <property type="term" value="P:transmembrane transport"/>
    <property type="evidence" value="ECO:0007669"/>
    <property type="project" value="InterPro"/>
</dbReference>
<dbReference type="SUPFAM" id="SSF161098">
    <property type="entry name" value="MetI-like"/>
    <property type="match status" value="1"/>
</dbReference>
<feature type="transmembrane region" description="Helical" evidence="7">
    <location>
        <begin position="179"/>
        <end position="199"/>
    </location>
</feature>
<evidence type="ECO:0000256" key="4">
    <source>
        <dbReference type="ARBA" id="ARBA00022692"/>
    </source>
</evidence>
<keyword evidence="3" id="KW-1003">Cell membrane</keyword>
<keyword evidence="6 7" id="KW-0472">Membrane</keyword>
<evidence type="ECO:0000256" key="1">
    <source>
        <dbReference type="ARBA" id="ARBA00004651"/>
    </source>
</evidence>
<dbReference type="Proteomes" id="UP000193224">
    <property type="component" value="Unassembled WGS sequence"/>
</dbReference>
<dbReference type="EMBL" id="FWXB01000003">
    <property type="protein sequence ID" value="SMC11283.1"/>
    <property type="molecule type" value="Genomic_DNA"/>
</dbReference>
<gene>
    <name evidence="9" type="primary">gsiC_3</name>
    <name evidence="9" type="ORF">ROA7745_01095</name>
</gene>
<organism evidence="9 10">
    <name type="scientific">Roseovarius aestuarii</name>
    <dbReference type="NCBI Taxonomy" id="475083"/>
    <lineage>
        <taxon>Bacteria</taxon>
        <taxon>Pseudomonadati</taxon>
        <taxon>Pseudomonadota</taxon>
        <taxon>Alphaproteobacteria</taxon>
        <taxon>Rhodobacterales</taxon>
        <taxon>Roseobacteraceae</taxon>
        <taxon>Roseovarius</taxon>
    </lineage>
</organism>
<keyword evidence="10" id="KW-1185">Reference proteome</keyword>
<dbReference type="AlphaFoldDB" id="A0A1X7BNU1"/>
<dbReference type="PROSITE" id="PS50928">
    <property type="entry name" value="ABC_TM1"/>
    <property type="match status" value="1"/>
</dbReference>
<evidence type="ECO:0000256" key="7">
    <source>
        <dbReference type="RuleBase" id="RU363032"/>
    </source>
</evidence>
<evidence type="ECO:0000256" key="2">
    <source>
        <dbReference type="ARBA" id="ARBA00022448"/>
    </source>
</evidence>
<protein>
    <submittedName>
        <fullName evidence="9">Glutathione transport system permease protein GsiC</fullName>
    </submittedName>
</protein>
<keyword evidence="4 7" id="KW-0812">Transmembrane</keyword>